<dbReference type="Pfam" id="PF18885">
    <property type="entry name" value="DUF5648"/>
    <property type="match status" value="1"/>
</dbReference>
<feature type="domain" description="DUF5648" evidence="2">
    <location>
        <begin position="161"/>
        <end position="306"/>
    </location>
</feature>
<comment type="caution">
    <text evidence="3">The sequence shown here is derived from an EMBL/GenBank/DDBJ whole genome shotgun (WGS) entry which is preliminary data.</text>
</comment>
<dbReference type="OrthoDB" id="5196645at2"/>
<organism evidence="3 4">
    <name type="scientific">Cellulomonas xylanilytica</name>
    <dbReference type="NCBI Taxonomy" id="233583"/>
    <lineage>
        <taxon>Bacteria</taxon>
        <taxon>Bacillati</taxon>
        <taxon>Actinomycetota</taxon>
        <taxon>Actinomycetes</taxon>
        <taxon>Micrococcales</taxon>
        <taxon>Cellulomonadaceae</taxon>
        <taxon>Cellulomonas</taxon>
    </lineage>
</organism>
<protein>
    <recommendedName>
        <fullName evidence="2">DUF5648 domain-containing protein</fullName>
    </recommendedName>
</protein>
<dbReference type="InterPro" id="IPR043708">
    <property type="entry name" value="DUF5648"/>
</dbReference>
<dbReference type="RefSeq" id="WP_146927026.1">
    <property type="nucleotide sequence ID" value="NZ_BJUB01000004.1"/>
</dbReference>
<feature type="chain" id="PRO_5021875189" description="DUF5648 domain-containing protein" evidence="1">
    <location>
        <begin position="31"/>
        <end position="314"/>
    </location>
</feature>
<keyword evidence="4" id="KW-1185">Reference proteome</keyword>
<sequence>MKLTLRSASAAAAVLLASLIAVSDASATQAADQAVAADEAQAAEAAQAADVPPVFTLSTSTVQAGKKVVLSSDGWSDLTGEELHPTYVYLISAAEGLVASGTTSTGAGPWSFALKVPGERRDYEYDAWPTEWEVCVTREAFVYGGCRVLTVTAPPIPVVDVHRFWSPTLGNAHIYTTNADEVAHIRATDPSWVYEGQAFSTVAVSADGWCTVGPPVYRFYSPVVQSHFYTQSFEEKQHLVTSDPNWTYEGIAYCAPDSPKQGSVPLYRFWSSAFGKHFYTANQAEADHLKAVDRNWSYEGIAYYVWPLGTGGRV</sequence>
<dbReference type="EMBL" id="BJUB01000004">
    <property type="protein sequence ID" value="GEK21218.1"/>
    <property type="molecule type" value="Genomic_DNA"/>
</dbReference>
<proteinExistence type="predicted"/>
<accession>A0A510V2X5</accession>
<gene>
    <name evidence="3" type="ORF">CXY01_17380</name>
</gene>
<evidence type="ECO:0000313" key="3">
    <source>
        <dbReference type="EMBL" id="GEK21218.1"/>
    </source>
</evidence>
<keyword evidence="1" id="KW-0732">Signal</keyword>
<dbReference type="AlphaFoldDB" id="A0A510V2X5"/>
<evidence type="ECO:0000256" key="1">
    <source>
        <dbReference type="SAM" id="SignalP"/>
    </source>
</evidence>
<evidence type="ECO:0000259" key="2">
    <source>
        <dbReference type="Pfam" id="PF18885"/>
    </source>
</evidence>
<feature type="signal peptide" evidence="1">
    <location>
        <begin position="1"/>
        <end position="30"/>
    </location>
</feature>
<dbReference type="Proteomes" id="UP000321118">
    <property type="component" value="Unassembled WGS sequence"/>
</dbReference>
<name>A0A510V2X5_9CELL</name>
<reference evidence="3 4" key="1">
    <citation type="submission" date="2019-07" db="EMBL/GenBank/DDBJ databases">
        <title>Whole genome shotgun sequence of Cellulomonas xylanilytica NBRC 101102.</title>
        <authorList>
            <person name="Hosoyama A."/>
            <person name="Uohara A."/>
            <person name="Ohji S."/>
            <person name="Ichikawa N."/>
        </authorList>
    </citation>
    <scope>NUCLEOTIDE SEQUENCE [LARGE SCALE GENOMIC DNA]</scope>
    <source>
        <strain evidence="3 4">NBRC 101102</strain>
    </source>
</reference>
<evidence type="ECO:0000313" key="4">
    <source>
        <dbReference type="Proteomes" id="UP000321118"/>
    </source>
</evidence>